<dbReference type="EMBL" id="CABVQC010000091">
    <property type="protein sequence ID" value="VWC50221.1"/>
    <property type="molecule type" value="Genomic_DNA"/>
</dbReference>
<evidence type="ECO:0000256" key="7">
    <source>
        <dbReference type="ARBA" id="ARBA00022842"/>
    </source>
</evidence>
<dbReference type="Proteomes" id="UP000494261">
    <property type="component" value="Unassembled WGS sequence"/>
</dbReference>
<dbReference type="Pfam" id="PF00690">
    <property type="entry name" value="Cation_ATPase_N"/>
    <property type="match status" value="1"/>
</dbReference>
<keyword evidence="4" id="KW-0479">Metal-binding</keyword>
<dbReference type="PANTHER" id="PTHR42861">
    <property type="entry name" value="CALCIUM-TRANSPORTING ATPASE"/>
    <property type="match status" value="1"/>
</dbReference>
<dbReference type="NCBIfam" id="TIGR01494">
    <property type="entry name" value="ATPase_P-type"/>
    <property type="match status" value="2"/>
</dbReference>
<feature type="transmembrane region" description="Helical" evidence="12">
    <location>
        <begin position="634"/>
        <end position="652"/>
    </location>
</feature>
<dbReference type="Gene3D" id="3.40.50.1000">
    <property type="entry name" value="HAD superfamily/HAD-like"/>
    <property type="match status" value="1"/>
</dbReference>
<feature type="transmembrane region" description="Helical" evidence="12">
    <location>
        <begin position="605"/>
        <end position="628"/>
    </location>
</feature>
<dbReference type="InterPro" id="IPR036412">
    <property type="entry name" value="HAD-like_sf"/>
</dbReference>
<evidence type="ECO:0000256" key="12">
    <source>
        <dbReference type="SAM" id="Phobius"/>
    </source>
</evidence>
<feature type="transmembrane region" description="Helical" evidence="12">
    <location>
        <begin position="709"/>
        <end position="727"/>
    </location>
</feature>
<evidence type="ECO:0000256" key="6">
    <source>
        <dbReference type="ARBA" id="ARBA00022840"/>
    </source>
</evidence>
<feature type="transmembrane region" description="Helical" evidence="12">
    <location>
        <begin position="673"/>
        <end position="697"/>
    </location>
</feature>
<feature type="transmembrane region" description="Helical" evidence="12">
    <location>
        <begin position="76"/>
        <end position="101"/>
    </location>
</feature>
<reference evidence="14 15" key="1">
    <citation type="submission" date="2019-09" db="EMBL/GenBank/DDBJ databases">
        <authorList>
            <person name="Depoorter E."/>
        </authorList>
    </citation>
    <scope>NUCLEOTIDE SEQUENCE [LARGE SCALE GENOMIC DNA]</scope>
    <source>
        <strain evidence="14">LMG 13014</strain>
    </source>
</reference>
<feature type="transmembrane region" description="Helical" evidence="12">
    <location>
        <begin position="270"/>
        <end position="294"/>
    </location>
</feature>
<dbReference type="FunFam" id="3.40.50.1000:FF:000001">
    <property type="entry name" value="Phospholipid-transporting ATPase IC"/>
    <property type="match status" value="1"/>
</dbReference>
<evidence type="ECO:0000256" key="10">
    <source>
        <dbReference type="ARBA" id="ARBA00023136"/>
    </source>
</evidence>
<evidence type="ECO:0000256" key="4">
    <source>
        <dbReference type="ARBA" id="ARBA00022723"/>
    </source>
</evidence>
<dbReference type="SFLD" id="SFLDS00003">
    <property type="entry name" value="Haloacid_Dehalogenase"/>
    <property type="match status" value="1"/>
</dbReference>
<dbReference type="InterPro" id="IPR023298">
    <property type="entry name" value="ATPase_P-typ_TM_dom_sf"/>
</dbReference>
<feature type="compositionally biased region" description="Low complexity" evidence="11">
    <location>
        <begin position="1"/>
        <end position="27"/>
    </location>
</feature>
<dbReference type="GO" id="GO:0016020">
    <property type="term" value="C:membrane"/>
    <property type="evidence" value="ECO:0007669"/>
    <property type="project" value="UniProtKB-SubCell"/>
</dbReference>
<dbReference type="InterPro" id="IPR004014">
    <property type="entry name" value="ATPase_P-typ_cation-transptr_N"/>
</dbReference>
<keyword evidence="5" id="KW-0547">Nucleotide-binding</keyword>
<dbReference type="InterPro" id="IPR059000">
    <property type="entry name" value="ATPase_P-type_domA"/>
</dbReference>
<dbReference type="GO" id="GO:0046872">
    <property type="term" value="F:metal ion binding"/>
    <property type="evidence" value="ECO:0007669"/>
    <property type="project" value="UniProtKB-KW"/>
</dbReference>
<organism evidence="14 15">
    <name type="scientific">Burkholderia aenigmatica</name>
    <dbReference type="NCBI Taxonomy" id="2015348"/>
    <lineage>
        <taxon>Bacteria</taxon>
        <taxon>Pseudomonadati</taxon>
        <taxon>Pseudomonadota</taxon>
        <taxon>Betaproteobacteria</taxon>
        <taxon>Burkholderiales</taxon>
        <taxon>Burkholderiaceae</taxon>
        <taxon>Burkholderia</taxon>
        <taxon>Burkholderia cepacia complex</taxon>
    </lineage>
</organism>
<feature type="transmembrane region" description="Helical" evidence="12">
    <location>
        <begin position="766"/>
        <end position="783"/>
    </location>
</feature>
<dbReference type="InterPro" id="IPR023299">
    <property type="entry name" value="ATPase_P-typ_cyto_dom_N"/>
</dbReference>
<dbReference type="Pfam" id="PF00702">
    <property type="entry name" value="Hydrolase"/>
    <property type="match status" value="1"/>
</dbReference>
<dbReference type="SUPFAM" id="SSF56784">
    <property type="entry name" value="HAD-like"/>
    <property type="match status" value="1"/>
</dbReference>
<feature type="region of interest" description="Disordered" evidence="11">
    <location>
        <begin position="1"/>
        <end position="39"/>
    </location>
</feature>
<dbReference type="SUPFAM" id="SSF81665">
    <property type="entry name" value="Calcium ATPase, transmembrane domain M"/>
    <property type="match status" value="1"/>
</dbReference>
<feature type="transmembrane region" description="Helical" evidence="12">
    <location>
        <begin position="238"/>
        <end position="258"/>
    </location>
</feature>
<dbReference type="PRINTS" id="PR00120">
    <property type="entry name" value="HATPASE"/>
</dbReference>
<evidence type="ECO:0000256" key="9">
    <source>
        <dbReference type="ARBA" id="ARBA00022989"/>
    </source>
</evidence>
<dbReference type="PRINTS" id="PR00119">
    <property type="entry name" value="CATATPASE"/>
</dbReference>
<dbReference type="InterPro" id="IPR001757">
    <property type="entry name" value="P_typ_ATPase"/>
</dbReference>
<comment type="subcellular location">
    <subcellularLocation>
        <location evidence="1">Membrane</location>
        <topology evidence="1">Multi-pass membrane protein</topology>
    </subcellularLocation>
</comment>
<feature type="transmembrane region" description="Helical" evidence="12">
    <location>
        <begin position="739"/>
        <end position="760"/>
    </location>
</feature>
<dbReference type="SFLD" id="SFLDG00002">
    <property type="entry name" value="C1.7:_P-type_atpase_like"/>
    <property type="match status" value="1"/>
</dbReference>
<protein>
    <submittedName>
        <fullName evidence="14">Mg2+-importing ATPase</fullName>
    </submittedName>
</protein>
<evidence type="ECO:0000313" key="15">
    <source>
        <dbReference type="Proteomes" id="UP000494261"/>
    </source>
</evidence>
<evidence type="ECO:0000256" key="11">
    <source>
        <dbReference type="SAM" id="MobiDB-lite"/>
    </source>
</evidence>
<keyword evidence="3 12" id="KW-0812">Transmembrane</keyword>
<evidence type="ECO:0000256" key="3">
    <source>
        <dbReference type="ARBA" id="ARBA00022692"/>
    </source>
</evidence>
<dbReference type="InterPro" id="IPR008250">
    <property type="entry name" value="ATPase_P-typ_transduc_dom_A_sf"/>
</dbReference>
<dbReference type="SMART" id="SM00831">
    <property type="entry name" value="Cation_ATPase_N"/>
    <property type="match status" value="1"/>
</dbReference>
<keyword evidence="10 12" id="KW-0472">Membrane</keyword>
<gene>
    <name evidence="14" type="ORF">BLA13014_07673</name>
</gene>
<dbReference type="InterPro" id="IPR044492">
    <property type="entry name" value="P_typ_ATPase_HD_dom"/>
</dbReference>
<dbReference type="Gene3D" id="1.20.1110.10">
    <property type="entry name" value="Calcium-transporting ATPase, transmembrane domain"/>
    <property type="match status" value="1"/>
</dbReference>
<dbReference type="Gene3D" id="3.40.1110.10">
    <property type="entry name" value="Calcium-transporting ATPase, cytoplasmic domain N"/>
    <property type="match status" value="1"/>
</dbReference>
<feature type="domain" description="Cation-transporting P-type ATPase N-terminal" evidence="13">
    <location>
        <begin position="11"/>
        <end position="84"/>
    </location>
</feature>
<dbReference type="GeneID" id="45679045"/>
<dbReference type="PROSITE" id="PS00154">
    <property type="entry name" value="ATPASE_E1_E2"/>
    <property type="match status" value="1"/>
</dbReference>
<dbReference type="Gene3D" id="2.70.150.10">
    <property type="entry name" value="Calcium-transporting ATPase, cytoplasmic transduction domain A"/>
    <property type="match status" value="1"/>
</dbReference>
<keyword evidence="2" id="KW-0597">Phosphoprotein</keyword>
<evidence type="ECO:0000259" key="13">
    <source>
        <dbReference type="SMART" id="SM00831"/>
    </source>
</evidence>
<keyword evidence="6" id="KW-0067">ATP-binding</keyword>
<dbReference type="GO" id="GO:0005524">
    <property type="term" value="F:ATP binding"/>
    <property type="evidence" value="ECO:0007669"/>
    <property type="project" value="UniProtKB-KW"/>
</dbReference>
<dbReference type="AlphaFoldDB" id="A0A6P2SJ45"/>
<dbReference type="GO" id="GO:0016887">
    <property type="term" value="F:ATP hydrolysis activity"/>
    <property type="evidence" value="ECO:0007669"/>
    <property type="project" value="InterPro"/>
</dbReference>
<keyword evidence="9 12" id="KW-1133">Transmembrane helix</keyword>
<keyword evidence="8" id="KW-1278">Translocase</keyword>
<evidence type="ECO:0000256" key="5">
    <source>
        <dbReference type="ARBA" id="ARBA00022741"/>
    </source>
</evidence>
<evidence type="ECO:0000256" key="2">
    <source>
        <dbReference type="ARBA" id="ARBA00022553"/>
    </source>
</evidence>
<dbReference type="FunFam" id="3.40.50.1000:FF:000211">
    <property type="entry name" value="Plasma membrane ATPase"/>
    <property type="match status" value="1"/>
</dbReference>
<evidence type="ECO:0000256" key="1">
    <source>
        <dbReference type="ARBA" id="ARBA00004141"/>
    </source>
</evidence>
<dbReference type="Pfam" id="PF00122">
    <property type="entry name" value="E1-E2_ATPase"/>
    <property type="match status" value="1"/>
</dbReference>
<dbReference type="RefSeq" id="WP_052691545.1">
    <property type="nucleotide sequence ID" value="NZ_CABVQC010000091.1"/>
</dbReference>
<sequence length="802" mass="84127">MPLSASTSSSVAGTSDAETAAESTTTAIPTGLSTAEAQQRRGRFGPNVVGETLPSFRRLLLTKLWAPVPWLLEGAIALQILLGAYIEAAIISLLLAFNIALSLAQEQRASAALSILRKRLEPTARVCRDGKWHRIPAAELVPDDAIELPIGSVSPADVRVTSGSVAADQSMLTGESALVDISVGATIYAGAIVKRGHAFGVVAATGTRTYFGRTVELVRIARAPSAEQHTVLATVRNLGAINGVVALAALGYALHLGFATAELLRLALTMLLASVPVALPATFTLSAALSALTLSRRGALLTSLSAVHEAAAMDVLCSDKTGTLTQNTAEIAEIVPMPGFTTEQILHLAALTCEPTGDEPLDAAILRAAALRDNIGVEDHMTRREPFDPDTKMSQACFQASDGGQMRVAKGALQAIERIANVEPDVRRKADDLASRGNRIIAVAVEAAATQAVLAGLIALSDPPREDAASLIASLRDLGVRTVMVTGDSAATATAIARDVGLRPEPGPHGDGFNRAALSGFDVFARVMPEDKYHLVQAFQASGHVVGMCGDGVNDAPALRQAQVGIAVASASDAAKAAAAIVLTEPGLSGVVAAIIEGRMAFRRLLTYTLNMLVKKIEVVLLMAYGLIALHQPVITPMIMIILLVTNDFLTMSLTTDHVEPRREPQNWNMKQIVFTAAFFGGCKLVFSAGIVAVGAFGGQLSPHAVQTLAFLAIAFGNQSMIYVLRAQNHLWDSKPSRWLVFSSVVDTAIVCGLVLSGVLVTALPLPWVLGVGIAAAGFALVLDQVRGLVRRVPGLGHRIAR</sequence>
<evidence type="ECO:0000313" key="14">
    <source>
        <dbReference type="EMBL" id="VWC50221.1"/>
    </source>
</evidence>
<dbReference type="InterPro" id="IPR023214">
    <property type="entry name" value="HAD_sf"/>
</dbReference>
<dbReference type="SUPFAM" id="SSF81653">
    <property type="entry name" value="Calcium ATPase, transduction domain A"/>
    <property type="match status" value="1"/>
</dbReference>
<keyword evidence="7" id="KW-0460">Magnesium</keyword>
<accession>A0A6P2SJ45</accession>
<proteinExistence type="predicted"/>
<dbReference type="InterPro" id="IPR018303">
    <property type="entry name" value="ATPase_P-typ_P_site"/>
</dbReference>
<name>A0A6P2SJ45_9BURK</name>
<dbReference type="SFLD" id="SFLDF00027">
    <property type="entry name" value="p-type_atpase"/>
    <property type="match status" value="1"/>
</dbReference>
<dbReference type="GO" id="GO:0015662">
    <property type="term" value="F:P-type ion transporter activity"/>
    <property type="evidence" value="ECO:0007669"/>
    <property type="project" value="UniProtKB-ARBA"/>
</dbReference>
<evidence type="ECO:0000256" key="8">
    <source>
        <dbReference type="ARBA" id="ARBA00022967"/>
    </source>
</evidence>